<comment type="caution">
    <text evidence="2">The sequence shown here is derived from an EMBL/GenBank/DDBJ whole genome shotgun (WGS) entry which is preliminary data.</text>
</comment>
<dbReference type="EMBL" id="JAAHFQ010000788">
    <property type="protein sequence ID" value="NER31339.1"/>
    <property type="molecule type" value="Genomic_DNA"/>
</dbReference>
<dbReference type="AlphaFoldDB" id="A0A6B3NDZ3"/>
<sequence length="136" mass="14262">MDDLFSEFDWLTGLPTSEPKDDTTSNQISQNAPVIELNPAQDTFAPGPDGLPEQDTFMGLTLDGNGLDLVSDSNVEVDGFNFNFLADLSEIIPGFPVSGFGGSAIAEAAANPLSGIGNTFFDWAAIFDGGSPTIVI</sequence>
<proteinExistence type="predicted"/>
<protein>
    <submittedName>
        <fullName evidence="2">Uncharacterized protein</fullName>
    </submittedName>
</protein>
<reference evidence="2" key="1">
    <citation type="submission" date="2019-11" db="EMBL/GenBank/DDBJ databases">
        <title>Genomic insights into an expanded diversity of filamentous marine cyanobacteria reveals the extraordinary biosynthetic potential of Moorea and Okeania.</title>
        <authorList>
            <person name="Ferreira Leao T."/>
            <person name="Wang M."/>
            <person name="Moss N."/>
            <person name="Da Silva R."/>
            <person name="Sanders J."/>
            <person name="Nurk S."/>
            <person name="Gurevich A."/>
            <person name="Humphrey G."/>
            <person name="Reher R."/>
            <person name="Zhu Q."/>
            <person name="Belda-Ferre P."/>
            <person name="Glukhov E."/>
            <person name="Rex R."/>
            <person name="Dorrestein P.C."/>
            <person name="Knight R."/>
            <person name="Pevzner P."/>
            <person name="Gerwick W.H."/>
            <person name="Gerwick L."/>
        </authorList>
    </citation>
    <scope>NUCLEOTIDE SEQUENCE</scope>
    <source>
        <strain evidence="2">SIO1C4</strain>
    </source>
</reference>
<feature type="region of interest" description="Disordered" evidence="1">
    <location>
        <begin position="11"/>
        <end position="32"/>
    </location>
</feature>
<accession>A0A6B3NDZ3</accession>
<evidence type="ECO:0000256" key="1">
    <source>
        <dbReference type="SAM" id="MobiDB-lite"/>
    </source>
</evidence>
<organism evidence="2">
    <name type="scientific">Symploca sp. SIO1C4</name>
    <dbReference type="NCBI Taxonomy" id="2607765"/>
    <lineage>
        <taxon>Bacteria</taxon>
        <taxon>Bacillati</taxon>
        <taxon>Cyanobacteriota</taxon>
        <taxon>Cyanophyceae</taxon>
        <taxon>Coleofasciculales</taxon>
        <taxon>Coleofasciculaceae</taxon>
        <taxon>Symploca</taxon>
    </lineage>
</organism>
<evidence type="ECO:0000313" key="2">
    <source>
        <dbReference type="EMBL" id="NER31339.1"/>
    </source>
</evidence>
<gene>
    <name evidence="2" type="ORF">F6J89_27920</name>
</gene>
<name>A0A6B3NDZ3_9CYAN</name>